<evidence type="ECO:0000313" key="1">
    <source>
        <dbReference type="EMBL" id="CAG8723684.1"/>
    </source>
</evidence>
<dbReference type="Proteomes" id="UP000789570">
    <property type="component" value="Unassembled WGS sequence"/>
</dbReference>
<keyword evidence="2" id="KW-1185">Reference proteome</keyword>
<dbReference type="EMBL" id="CAJVPQ010010684">
    <property type="protein sequence ID" value="CAG8723684.1"/>
    <property type="molecule type" value="Genomic_DNA"/>
</dbReference>
<name>A0A9N9NDK0_9GLOM</name>
<accession>A0A9N9NDK0</accession>
<sequence length="314" mass="36179">MNTSTSTSSNLFDININDILDDELNLNFDESNPILTNEDTNIENEFLAFFDDVGGPEMAPSPITHHDIESDSTIESDSNFEEHLKEDYEETDVTNYEIVDNTDDNKIIATTEILAENKKKDFHNICSVAFLNPITLEIEDCNKPSMRRLWNLIGNWEINSNCVVEVNGNIERLGVYKNKQPSERIVIARKDKIWTLALELVNLFDNSNITHKLLQFSPELNQNGYNLLFTAYEKEKSRMESLLKQEVYHTESRNTTGRRVREVNIYTYTQIQEIFTKKITKSEIKLSKLNPTPLYHNSNKTDSIPIASQSISKE</sequence>
<comment type="caution">
    <text evidence="1">The sequence shown here is derived from an EMBL/GenBank/DDBJ whole genome shotgun (WGS) entry which is preliminary data.</text>
</comment>
<protein>
    <submittedName>
        <fullName evidence="1">204_t:CDS:1</fullName>
    </submittedName>
</protein>
<evidence type="ECO:0000313" key="2">
    <source>
        <dbReference type="Proteomes" id="UP000789570"/>
    </source>
</evidence>
<organism evidence="1 2">
    <name type="scientific">Funneliformis caledonium</name>
    <dbReference type="NCBI Taxonomy" id="1117310"/>
    <lineage>
        <taxon>Eukaryota</taxon>
        <taxon>Fungi</taxon>
        <taxon>Fungi incertae sedis</taxon>
        <taxon>Mucoromycota</taxon>
        <taxon>Glomeromycotina</taxon>
        <taxon>Glomeromycetes</taxon>
        <taxon>Glomerales</taxon>
        <taxon>Glomeraceae</taxon>
        <taxon>Funneliformis</taxon>
    </lineage>
</organism>
<gene>
    <name evidence="1" type="ORF">FCALED_LOCUS14535</name>
</gene>
<dbReference type="AlphaFoldDB" id="A0A9N9NDK0"/>
<dbReference type="OrthoDB" id="2448759at2759"/>
<reference evidence="1" key="1">
    <citation type="submission" date="2021-06" db="EMBL/GenBank/DDBJ databases">
        <authorList>
            <person name="Kallberg Y."/>
            <person name="Tangrot J."/>
            <person name="Rosling A."/>
        </authorList>
    </citation>
    <scope>NUCLEOTIDE SEQUENCE</scope>
    <source>
        <strain evidence="1">UK204</strain>
    </source>
</reference>
<proteinExistence type="predicted"/>
<feature type="non-terminal residue" evidence="1">
    <location>
        <position position="314"/>
    </location>
</feature>